<proteinExistence type="predicted"/>
<evidence type="ECO:0000256" key="1">
    <source>
        <dbReference type="SAM" id="MobiDB-lite"/>
    </source>
</evidence>
<comment type="caution">
    <text evidence="2">The sequence shown here is derived from an EMBL/GenBank/DDBJ whole genome shotgun (WGS) entry which is preliminary data.</text>
</comment>
<evidence type="ECO:0000313" key="2">
    <source>
        <dbReference type="EMBL" id="KAL2541223.1"/>
    </source>
</evidence>
<dbReference type="AlphaFoldDB" id="A0ABD1VX30"/>
<keyword evidence="3" id="KW-1185">Reference proteome</keyword>
<evidence type="ECO:0000313" key="3">
    <source>
        <dbReference type="Proteomes" id="UP001604336"/>
    </source>
</evidence>
<reference evidence="3" key="1">
    <citation type="submission" date="2024-07" db="EMBL/GenBank/DDBJ databases">
        <title>Two chromosome-level genome assemblies of Korean endemic species Abeliophyllum distichum and Forsythia ovata (Oleaceae).</title>
        <authorList>
            <person name="Jang H."/>
        </authorList>
    </citation>
    <scope>NUCLEOTIDE SEQUENCE [LARGE SCALE GENOMIC DNA]</scope>
</reference>
<dbReference type="EMBL" id="JBFOLK010000001">
    <property type="protein sequence ID" value="KAL2541223.1"/>
    <property type="molecule type" value="Genomic_DNA"/>
</dbReference>
<sequence length="125" mass="14275">MLHSNSNEPSQSEVLADESMKLRPRDSHRSFAPGGNGHPAVNGLIIQSQGKSWIWTSWARTLWNTLLTKMQTTTTHLRFPLDSRSGFPGIQGRQNLHLAWIRTGKRIYLRSCYSLVCSWSFCFLL</sequence>
<feature type="compositionally biased region" description="Basic and acidic residues" evidence="1">
    <location>
        <begin position="18"/>
        <end position="29"/>
    </location>
</feature>
<protein>
    <submittedName>
        <fullName evidence="2">Uncharacterized protein</fullName>
    </submittedName>
</protein>
<organism evidence="2 3">
    <name type="scientific">Abeliophyllum distichum</name>
    <dbReference type="NCBI Taxonomy" id="126358"/>
    <lineage>
        <taxon>Eukaryota</taxon>
        <taxon>Viridiplantae</taxon>
        <taxon>Streptophyta</taxon>
        <taxon>Embryophyta</taxon>
        <taxon>Tracheophyta</taxon>
        <taxon>Spermatophyta</taxon>
        <taxon>Magnoliopsida</taxon>
        <taxon>eudicotyledons</taxon>
        <taxon>Gunneridae</taxon>
        <taxon>Pentapetalae</taxon>
        <taxon>asterids</taxon>
        <taxon>lamiids</taxon>
        <taxon>Lamiales</taxon>
        <taxon>Oleaceae</taxon>
        <taxon>Forsythieae</taxon>
        <taxon>Abeliophyllum</taxon>
    </lineage>
</organism>
<accession>A0ABD1VX30</accession>
<dbReference type="Proteomes" id="UP001604336">
    <property type="component" value="Unassembled WGS sequence"/>
</dbReference>
<feature type="compositionally biased region" description="Polar residues" evidence="1">
    <location>
        <begin position="1"/>
        <end position="13"/>
    </location>
</feature>
<gene>
    <name evidence="2" type="ORF">Adt_02201</name>
</gene>
<feature type="region of interest" description="Disordered" evidence="1">
    <location>
        <begin position="1"/>
        <end position="36"/>
    </location>
</feature>
<name>A0ABD1VX30_9LAMI</name>